<comment type="caution">
    <text evidence="2">The sequence shown here is derived from an EMBL/GenBank/DDBJ whole genome shotgun (WGS) entry which is preliminary data.</text>
</comment>
<name>A0ABP6QJ21_9ACTN</name>
<feature type="region of interest" description="Disordered" evidence="1">
    <location>
        <begin position="32"/>
        <end position="52"/>
    </location>
</feature>
<evidence type="ECO:0000313" key="2">
    <source>
        <dbReference type="EMBL" id="GAA3234553.1"/>
    </source>
</evidence>
<protein>
    <recommendedName>
        <fullName evidence="4">Lipoprotein</fullName>
    </recommendedName>
</protein>
<dbReference type="EMBL" id="BAAAUV010000026">
    <property type="protein sequence ID" value="GAA3234553.1"/>
    <property type="molecule type" value="Genomic_DNA"/>
</dbReference>
<evidence type="ECO:0000313" key="3">
    <source>
        <dbReference type="Proteomes" id="UP001501237"/>
    </source>
</evidence>
<accession>A0ABP6QJ21</accession>
<evidence type="ECO:0000256" key="1">
    <source>
        <dbReference type="SAM" id="MobiDB-lite"/>
    </source>
</evidence>
<keyword evidence="3" id="KW-1185">Reference proteome</keyword>
<dbReference type="PROSITE" id="PS51257">
    <property type="entry name" value="PROKAR_LIPOPROTEIN"/>
    <property type="match status" value="1"/>
</dbReference>
<gene>
    <name evidence="2" type="ORF">GCM10010468_67800</name>
</gene>
<dbReference type="RefSeq" id="WP_344836589.1">
    <property type="nucleotide sequence ID" value="NZ_BAAAUV010000026.1"/>
</dbReference>
<proteinExistence type="predicted"/>
<sequence>MVRNSLIAAVATAGVLALTGCEVSIGSDSAKPTETAAPAATSAPSAAPSGSATAAAPPKAGVFATAKDAADALVAAWHLGDKTQALKAAGPNTVEKVFASAISDDKIQACRAGSEAGVSYAYDCYYAWKDGTTSHFYVDPYPATGWRVVNYQQILK</sequence>
<organism evidence="2 3">
    <name type="scientific">Actinocorallia longicatena</name>
    <dbReference type="NCBI Taxonomy" id="111803"/>
    <lineage>
        <taxon>Bacteria</taxon>
        <taxon>Bacillati</taxon>
        <taxon>Actinomycetota</taxon>
        <taxon>Actinomycetes</taxon>
        <taxon>Streptosporangiales</taxon>
        <taxon>Thermomonosporaceae</taxon>
        <taxon>Actinocorallia</taxon>
    </lineage>
</organism>
<evidence type="ECO:0008006" key="4">
    <source>
        <dbReference type="Google" id="ProtNLM"/>
    </source>
</evidence>
<dbReference type="Proteomes" id="UP001501237">
    <property type="component" value="Unassembled WGS sequence"/>
</dbReference>
<reference evidence="3" key="1">
    <citation type="journal article" date="2019" name="Int. J. Syst. Evol. Microbiol.">
        <title>The Global Catalogue of Microorganisms (GCM) 10K type strain sequencing project: providing services to taxonomists for standard genome sequencing and annotation.</title>
        <authorList>
            <consortium name="The Broad Institute Genomics Platform"/>
            <consortium name="The Broad Institute Genome Sequencing Center for Infectious Disease"/>
            <person name="Wu L."/>
            <person name="Ma J."/>
        </authorList>
    </citation>
    <scope>NUCLEOTIDE SEQUENCE [LARGE SCALE GENOMIC DNA]</scope>
    <source>
        <strain evidence="3">JCM 9377</strain>
    </source>
</reference>